<dbReference type="FunFam" id="1.20.1250.20:FF:000134">
    <property type="entry name" value="MFS sugar transporter protein"/>
    <property type="match status" value="1"/>
</dbReference>
<feature type="transmembrane region" description="Helical" evidence="10">
    <location>
        <begin position="444"/>
        <end position="463"/>
    </location>
</feature>
<dbReference type="InterPro" id="IPR050360">
    <property type="entry name" value="MFS_Sugar_Transporters"/>
</dbReference>
<dbReference type="PANTHER" id="PTHR48022">
    <property type="entry name" value="PLASTIDIC GLUCOSE TRANSPORTER 4"/>
    <property type="match status" value="1"/>
</dbReference>
<keyword evidence="3 8" id="KW-0813">Transport</keyword>
<accession>A0AAD9L8X8</accession>
<protein>
    <submittedName>
        <fullName evidence="12">Hexose transporter-like protein</fullName>
    </submittedName>
</protein>
<evidence type="ECO:0000313" key="12">
    <source>
        <dbReference type="EMBL" id="KAK1926992.1"/>
    </source>
</evidence>
<dbReference type="EMBL" id="JAODAN010000001">
    <property type="protein sequence ID" value="KAK1926992.1"/>
    <property type="molecule type" value="Genomic_DNA"/>
</dbReference>
<feature type="region of interest" description="Disordered" evidence="9">
    <location>
        <begin position="499"/>
        <end position="519"/>
    </location>
</feature>
<feature type="transmembrane region" description="Helical" evidence="10">
    <location>
        <begin position="98"/>
        <end position="116"/>
    </location>
</feature>
<dbReference type="GO" id="GO:0005351">
    <property type="term" value="F:carbohydrate:proton symporter activity"/>
    <property type="evidence" value="ECO:0007669"/>
    <property type="project" value="TreeGrafter"/>
</dbReference>
<comment type="subcellular location">
    <subcellularLocation>
        <location evidence="1">Membrane</location>
        <topology evidence="1">Multi-pass membrane protein</topology>
    </subcellularLocation>
</comment>
<evidence type="ECO:0000313" key="13">
    <source>
        <dbReference type="Proteomes" id="UP001182556"/>
    </source>
</evidence>
<evidence type="ECO:0000256" key="7">
    <source>
        <dbReference type="ARBA" id="ARBA00049119"/>
    </source>
</evidence>
<dbReference type="GO" id="GO:0016020">
    <property type="term" value="C:membrane"/>
    <property type="evidence" value="ECO:0007669"/>
    <property type="project" value="UniProtKB-SubCell"/>
</dbReference>
<evidence type="ECO:0000256" key="3">
    <source>
        <dbReference type="ARBA" id="ARBA00022448"/>
    </source>
</evidence>
<gene>
    <name evidence="12" type="ORF">DB88DRAFT_507099</name>
</gene>
<keyword evidence="5 10" id="KW-1133">Transmembrane helix</keyword>
<keyword evidence="13" id="KW-1185">Reference proteome</keyword>
<evidence type="ECO:0000256" key="10">
    <source>
        <dbReference type="SAM" id="Phobius"/>
    </source>
</evidence>
<dbReference type="PROSITE" id="PS00217">
    <property type="entry name" value="SUGAR_TRANSPORT_2"/>
    <property type="match status" value="1"/>
</dbReference>
<dbReference type="InterPro" id="IPR020846">
    <property type="entry name" value="MFS_dom"/>
</dbReference>
<comment type="caution">
    <text evidence="12">The sequence shown here is derived from an EMBL/GenBank/DDBJ whole genome shotgun (WGS) entry which is preliminary data.</text>
</comment>
<feature type="transmembrane region" description="Helical" evidence="10">
    <location>
        <begin position="161"/>
        <end position="182"/>
    </location>
</feature>
<feature type="transmembrane region" description="Helical" evidence="10">
    <location>
        <begin position="373"/>
        <end position="393"/>
    </location>
</feature>
<evidence type="ECO:0000259" key="11">
    <source>
        <dbReference type="PROSITE" id="PS50850"/>
    </source>
</evidence>
<dbReference type="Gene3D" id="1.20.1250.20">
    <property type="entry name" value="MFS general substrate transporter like domains"/>
    <property type="match status" value="1"/>
</dbReference>
<proteinExistence type="inferred from homology"/>
<name>A0AAD9L8X8_PAPLA</name>
<evidence type="ECO:0000256" key="8">
    <source>
        <dbReference type="RuleBase" id="RU003346"/>
    </source>
</evidence>
<feature type="transmembrane region" description="Helical" evidence="10">
    <location>
        <begin position="278"/>
        <end position="300"/>
    </location>
</feature>
<evidence type="ECO:0000256" key="2">
    <source>
        <dbReference type="ARBA" id="ARBA00010992"/>
    </source>
</evidence>
<dbReference type="PANTHER" id="PTHR48022:SF52">
    <property type="entry name" value="SUGAR TRANSPORTER, PUTATIVE-RELATED"/>
    <property type="match status" value="1"/>
</dbReference>
<dbReference type="PROSITE" id="PS50850">
    <property type="entry name" value="MFS"/>
    <property type="match status" value="1"/>
</dbReference>
<dbReference type="InterPro" id="IPR005828">
    <property type="entry name" value="MFS_sugar_transport-like"/>
</dbReference>
<feature type="transmembrane region" description="Helical" evidence="10">
    <location>
        <begin position="67"/>
        <end position="86"/>
    </location>
</feature>
<evidence type="ECO:0000256" key="5">
    <source>
        <dbReference type="ARBA" id="ARBA00022989"/>
    </source>
</evidence>
<keyword evidence="4 10" id="KW-0812">Transmembrane</keyword>
<feature type="transmembrane region" description="Helical" evidence="10">
    <location>
        <begin position="27"/>
        <end position="43"/>
    </location>
</feature>
<evidence type="ECO:0000256" key="9">
    <source>
        <dbReference type="SAM" id="MobiDB-lite"/>
    </source>
</evidence>
<evidence type="ECO:0000256" key="4">
    <source>
        <dbReference type="ARBA" id="ARBA00022692"/>
    </source>
</evidence>
<dbReference type="SUPFAM" id="SSF103473">
    <property type="entry name" value="MFS general substrate transporter"/>
    <property type="match status" value="1"/>
</dbReference>
<dbReference type="InterPro" id="IPR003663">
    <property type="entry name" value="Sugar/inositol_transpt"/>
</dbReference>
<comment type="catalytic activity">
    <reaction evidence="7">
        <text>myo-inositol(out) + H(+)(out) = myo-inositol(in) + H(+)(in)</text>
        <dbReference type="Rhea" id="RHEA:60364"/>
        <dbReference type="ChEBI" id="CHEBI:15378"/>
        <dbReference type="ChEBI" id="CHEBI:17268"/>
    </reaction>
</comment>
<feature type="transmembrane region" description="Helical" evidence="10">
    <location>
        <begin position="315"/>
        <end position="333"/>
    </location>
</feature>
<evidence type="ECO:0000256" key="6">
    <source>
        <dbReference type="ARBA" id="ARBA00023136"/>
    </source>
</evidence>
<feature type="transmembrane region" description="Helical" evidence="10">
    <location>
        <begin position="414"/>
        <end position="432"/>
    </location>
</feature>
<dbReference type="PROSITE" id="PS00216">
    <property type="entry name" value="SUGAR_TRANSPORT_1"/>
    <property type="match status" value="1"/>
</dbReference>
<feature type="transmembrane region" description="Helical" evidence="10">
    <location>
        <begin position="345"/>
        <end position="367"/>
    </location>
</feature>
<reference evidence="12" key="1">
    <citation type="submission" date="2023-02" db="EMBL/GenBank/DDBJ databases">
        <title>Identification and recombinant expression of a fungal hydrolase from Papiliotrema laurentii that hydrolyzes apple cutin and clears colloidal polyester polyurethane.</title>
        <authorList>
            <consortium name="DOE Joint Genome Institute"/>
            <person name="Roman V.A."/>
            <person name="Bojanowski C."/>
            <person name="Crable B.R."/>
            <person name="Wagner D.N."/>
            <person name="Hung C.S."/>
            <person name="Nadeau L.J."/>
            <person name="Schratz L."/>
            <person name="Haridas S."/>
            <person name="Pangilinan J."/>
            <person name="Lipzen A."/>
            <person name="Na H."/>
            <person name="Yan M."/>
            <person name="Ng V."/>
            <person name="Grigoriev I.V."/>
            <person name="Spatafora J.W."/>
            <person name="Barlow D."/>
            <person name="Biffinger J."/>
            <person name="Kelley-Loughnane N."/>
            <person name="Varaljay V.A."/>
            <person name="Crookes-Goodson W.J."/>
        </authorList>
    </citation>
    <scope>NUCLEOTIDE SEQUENCE</scope>
    <source>
        <strain evidence="12">5307AH</strain>
    </source>
</reference>
<dbReference type="Pfam" id="PF00083">
    <property type="entry name" value="Sugar_tr"/>
    <property type="match status" value="1"/>
</dbReference>
<sequence length="519" mass="58082">MVQQTSFSHIPNNTHEKWWKDACLRRNVIHCLGISLCVYYLGYDQNLLNGLQAIPQWKEYFHHPSSSQLGLATASIFFPAVVTAFMGDWISGRYGRKWGIRLGAGLIIVGSFVNAFAHDFPMFIGSRWIIGAGGGITKVCAPALLHEIAHPRLRATLGATYYAFAYVGGVFAAWLCFSGLYIKSSWSWRYPTLFQLAGPVIVIALLFDIPESPRFLLHKGKEDEALRVLAKAHANGQTDDQLVQYELREIKASLAVEQASKQTSYLDFFRTPANRRRLFVICIISVGTNWVGNGIISYYLSPILKLVGVTKPVEVSAINGCLALWNLVIATTVAQYVDRIGRRPLWLTSTAGMLLSYCVVMALSATFAKTHQAGIGIAVIPFLFIFFGFYDIAWTIQCYSYTTEILPYDLRTKGLAIFVCVQNLALAFNTYVNPIALSAIQWRYYGVYIATLSIMLVIIYFFFPEIKGLTIDEISLVFDQGTRGDRRLAVAQLGADESSDMGKDIREEPEMKQDVDLRV</sequence>
<comment type="similarity">
    <text evidence="2 8">Belongs to the major facilitator superfamily. Sugar transporter (TC 2.A.1.1) family.</text>
</comment>
<organism evidence="12 13">
    <name type="scientific">Papiliotrema laurentii</name>
    <name type="common">Cryptococcus laurentii</name>
    <dbReference type="NCBI Taxonomy" id="5418"/>
    <lineage>
        <taxon>Eukaryota</taxon>
        <taxon>Fungi</taxon>
        <taxon>Dikarya</taxon>
        <taxon>Basidiomycota</taxon>
        <taxon>Agaricomycotina</taxon>
        <taxon>Tremellomycetes</taxon>
        <taxon>Tremellales</taxon>
        <taxon>Rhynchogastremaceae</taxon>
        <taxon>Papiliotrema</taxon>
    </lineage>
</organism>
<feature type="domain" description="Major facilitator superfamily (MFS) profile" evidence="11">
    <location>
        <begin position="30"/>
        <end position="467"/>
    </location>
</feature>
<feature type="compositionally biased region" description="Basic and acidic residues" evidence="9">
    <location>
        <begin position="500"/>
        <end position="519"/>
    </location>
</feature>
<dbReference type="InterPro" id="IPR005829">
    <property type="entry name" value="Sugar_transporter_CS"/>
</dbReference>
<dbReference type="InterPro" id="IPR036259">
    <property type="entry name" value="MFS_trans_sf"/>
</dbReference>
<keyword evidence="6 10" id="KW-0472">Membrane</keyword>
<dbReference type="Proteomes" id="UP001182556">
    <property type="component" value="Unassembled WGS sequence"/>
</dbReference>
<dbReference type="NCBIfam" id="TIGR00879">
    <property type="entry name" value="SP"/>
    <property type="match status" value="1"/>
</dbReference>
<dbReference type="AlphaFoldDB" id="A0AAD9L8X8"/>
<evidence type="ECO:0000256" key="1">
    <source>
        <dbReference type="ARBA" id="ARBA00004141"/>
    </source>
</evidence>